<dbReference type="InterPro" id="IPR002197">
    <property type="entry name" value="HTH_Fis"/>
</dbReference>
<comment type="caution">
    <text evidence="15">The sequence shown here is derived from an EMBL/GenBank/DDBJ whole genome shotgun (WGS) entry which is preliminary data.</text>
</comment>
<dbReference type="PANTHER" id="PTHR32071:SF117">
    <property type="entry name" value="PTS-DEPENDENT DIHYDROXYACETONE KINASE OPERON REGULATORY PROTEIN-RELATED"/>
    <property type="match status" value="1"/>
</dbReference>
<evidence type="ECO:0000256" key="1">
    <source>
        <dbReference type="ARBA" id="ARBA00004496"/>
    </source>
</evidence>
<evidence type="ECO:0000256" key="10">
    <source>
        <dbReference type="ARBA" id="ARBA00023163"/>
    </source>
</evidence>
<feature type="modified residue" description="4-aspartylphosphate" evidence="11">
    <location>
        <position position="58"/>
    </location>
</feature>
<dbReference type="InterPro" id="IPR025943">
    <property type="entry name" value="Sigma_54_int_dom_ATP-bd_2"/>
</dbReference>
<keyword evidence="2" id="KW-0963">Cytoplasm</keyword>
<keyword evidence="10" id="KW-0804">Transcription</keyword>
<sequence length="465" mass="51580">MAGSARQVTILVVDDEQVHRFMLCSMFREWGWKCVEADDGQTAVAAVEKGSYDAVLMDVRMARMDGIAAFRRIHELDPALPVVIMTAYSSVDAAVDAIKHGAHDYLTKPLDFDRLRLTLQRALDHHQVAEKKQRPPEEQTPVISSSIIGSSPAMAEVLEMISYVAPTEATVLITGQSGTGKELVAAELHQNSERSSEPFIKVNCAALAESLLESELFGHEKGAFTGADRKREGKFVQADGGTLFLDEIGETSQAMQVKLLRVLQEQELERVGGEDTIQVDVRIIAATNRDLAQEVQDGNFREDLYYRLNVVTVEVPPLCERHGDIPLLVDHFVRKFAEKNRRSVTRVTDSCMKLLSSYPWPGNVRELENAIERGVILMRGDELTVKSLPLPIQKLGAESRVSTPSAAVRPASLQEVERLMILETLEKTGGNKSEAARQLGITRKTLQNKLQKYEEQSGNADEETS</sequence>
<organism evidence="15 16">
    <name type="scientific">Candidatus Desulfatifera sulfidica</name>
    <dbReference type="NCBI Taxonomy" id="2841691"/>
    <lineage>
        <taxon>Bacteria</taxon>
        <taxon>Pseudomonadati</taxon>
        <taxon>Thermodesulfobacteriota</taxon>
        <taxon>Desulfobulbia</taxon>
        <taxon>Desulfobulbales</taxon>
        <taxon>Desulfobulbaceae</taxon>
        <taxon>Candidatus Desulfatifera</taxon>
    </lineage>
</organism>
<dbReference type="GO" id="GO:0005524">
    <property type="term" value="F:ATP binding"/>
    <property type="evidence" value="ECO:0007669"/>
    <property type="project" value="UniProtKB-KW"/>
</dbReference>
<dbReference type="SUPFAM" id="SSF52540">
    <property type="entry name" value="P-loop containing nucleoside triphosphate hydrolases"/>
    <property type="match status" value="1"/>
</dbReference>
<evidence type="ECO:0000313" key="15">
    <source>
        <dbReference type="EMBL" id="MBC8207826.1"/>
    </source>
</evidence>
<keyword evidence="5" id="KW-0067">ATP-binding</keyword>
<evidence type="ECO:0000256" key="5">
    <source>
        <dbReference type="ARBA" id="ARBA00022840"/>
    </source>
</evidence>
<dbReference type="PANTHER" id="PTHR32071">
    <property type="entry name" value="TRANSCRIPTIONAL REGULATORY PROTEIN"/>
    <property type="match status" value="1"/>
</dbReference>
<keyword evidence="8" id="KW-0238">DNA-binding</keyword>
<dbReference type="Pfam" id="PF02954">
    <property type="entry name" value="HTH_8"/>
    <property type="match status" value="1"/>
</dbReference>
<dbReference type="InterPro" id="IPR001789">
    <property type="entry name" value="Sig_transdc_resp-reg_receiver"/>
</dbReference>
<dbReference type="CDD" id="cd00009">
    <property type="entry name" value="AAA"/>
    <property type="match status" value="1"/>
</dbReference>
<evidence type="ECO:0000313" key="16">
    <source>
        <dbReference type="Proteomes" id="UP000599024"/>
    </source>
</evidence>
<evidence type="ECO:0000256" key="7">
    <source>
        <dbReference type="ARBA" id="ARBA00023015"/>
    </source>
</evidence>
<evidence type="ECO:0000256" key="9">
    <source>
        <dbReference type="ARBA" id="ARBA00023159"/>
    </source>
</evidence>
<feature type="domain" description="Sigma-54 factor interaction" evidence="13">
    <location>
        <begin position="147"/>
        <end position="376"/>
    </location>
</feature>
<dbReference type="Proteomes" id="UP000599024">
    <property type="component" value="Unassembled WGS sequence"/>
</dbReference>
<dbReference type="SUPFAM" id="SSF46689">
    <property type="entry name" value="Homeodomain-like"/>
    <property type="match status" value="1"/>
</dbReference>
<keyword evidence="9" id="KW-0010">Activator</keyword>
<dbReference type="Gene3D" id="1.10.8.60">
    <property type="match status" value="1"/>
</dbReference>
<evidence type="ECO:0000256" key="11">
    <source>
        <dbReference type="PROSITE-ProRule" id="PRU00169"/>
    </source>
</evidence>
<dbReference type="InterPro" id="IPR058031">
    <property type="entry name" value="AAA_lid_NorR"/>
</dbReference>
<feature type="coiled-coil region" evidence="12">
    <location>
        <begin position="436"/>
        <end position="463"/>
    </location>
</feature>
<proteinExistence type="predicted"/>
<dbReference type="EMBL" id="JACNLK010000017">
    <property type="protein sequence ID" value="MBC8207826.1"/>
    <property type="molecule type" value="Genomic_DNA"/>
</dbReference>
<dbReference type="Pfam" id="PF00072">
    <property type="entry name" value="Response_reg"/>
    <property type="match status" value="1"/>
</dbReference>
<dbReference type="GO" id="GO:0005737">
    <property type="term" value="C:cytoplasm"/>
    <property type="evidence" value="ECO:0007669"/>
    <property type="project" value="UniProtKB-SubCell"/>
</dbReference>
<dbReference type="Pfam" id="PF25601">
    <property type="entry name" value="AAA_lid_14"/>
    <property type="match status" value="1"/>
</dbReference>
<keyword evidence="4" id="KW-0547">Nucleotide-binding</keyword>
<keyword evidence="6" id="KW-0902">Two-component regulatory system</keyword>
<name>A0A8J6N897_9BACT</name>
<dbReference type="InterPro" id="IPR011006">
    <property type="entry name" value="CheY-like_superfamily"/>
</dbReference>
<dbReference type="PROSITE" id="PS00688">
    <property type="entry name" value="SIGMA54_INTERACT_3"/>
    <property type="match status" value="1"/>
</dbReference>
<gene>
    <name evidence="15" type="ORF">H8E79_01485</name>
</gene>
<dbReference type="Gene3D" id="3.40.50.2300">
    <property type="match status" value="1"/>
</dbReference>
<dbReference type="PRINTS" id="PR01590">
    <property type="entry name" value="HTHFIS"/>
</dbReference>
<dbReference type="CDD" id="cd00156">
    <property type="entry name" value="REC"/>
    <property type="match status" value="1"/>
</dbReference>
<dbReference type="Gene3D" id="3.40.50.300">
    <property type="entry name" value="P-loop containing nucleotide triphosphate hydrolases"/>
    <property type="match status" value="1"/>
</dbReference>
<dbReference type="InterPro" id="IPR025662">
    <property type="entry name" value="Sigma_54_int_dom_ATP-bd_1"/>
</dbReference>
<keyword evidence="12" id="KW-0175">Coiled coil</keyword>
<dbReference type="InterPro" id="IPR027417">
    <property type="entry name" value="P-loop_NTPase"/>
</dbReference>
<dbReference type="InterPro" id="IPR003593">
    <property type="entry name" value="AAA+_ATPase"/>
</dbReference>
<dbReference type="FunFam" id="3.40.50.300:FF:000006">
    <property type="entry name" value="DNA-binding transcriptional regulator NtrC"/>
    <property type="match status" value="1"/>
</dbReference>
<evidence type="ECO:0000259" key="14">
    <source>
        <dbReference type="PROSITE" id="PS50110"/>
    </source>
</evidence>
<dbReference type="SUPFAM" id="SSF52172">
    <property type="entry name" value="CheY-like"/>
    <property type="match status" value="1"/>
</dbReference>
<dbReference type="PROSITE" id="PS50110">
    <property type="entry name" value="RESPONSE_REGULATORY"/>
    <property type="match status" value="1"/>
</dbReference>
<protein>
    <submittedName>
        <fullName evidence="15">Sigma-54-dependent Fis family transcriptional regulator</fullName>
    </submittedName>
</protein>
<dbReference type="FunFam" id="1.10.8.60:FF:000014">
    <property type="entry name" value="DNA-binding transcriptional regulator NtrC"/>
    <property type="match status" value="1"/>
</dbReference>
<dbReference type="GO" id="GO:0000160">
    <property type="term" value="P:phosphorelay signal transduction system"/>
    <property type="evidence" value="ECO:0007669"/>
    <property type="project" value="UniProtKB-KW"/>
</dbReference>
<evidence type="ECO:0000256" key="12">
    <source>
        <dbReference type="SAM" id="Coils"/>
    </source>
</evidence>
<accession>A0A8J6N897</accession>
<dbReference type="GO" id="GO:0006355">
    <property type="term" value="P:regulation of DNA-templated transcription"/>
    <property type="evidence" value="ECO:0007669"/>
    <property type="project" value="InterPro"/>
</dbReference>
<feature type="domain" description="Response regulatory" evidence="14">
    <location>
        <begin position="9"/>
        <end position="123"/>
    </location>
</feature>
<keyword evidence="7" id="KW-0805">Transcription regulation</keyword>
<dbReference type="PROSITE" id="PS50045">
    <property type="entry name" value="SIGMA54_INTERACT_4"/>
    <property type="match status" value="1"/>
</dbReference>
<dbReference type="SMART" id="SM00382">
    <property type="entry name" value="AAA"/>
    <property type="match status" value="1"/>
</dbReference>
<reference evidence="15 16" key="1">
    <citation type="submission" date="2020-08" db="EMBL/GenBank/DDBJ databases">
        <title>Bridging the membrane lipid divide: bacteria of the FCB group superphylum have the potential to synthesize archaeal ether lipids.</title>
        <authorList>
            <person name="Villanueva L."/>
            <person name="Von Meijenfeldt F.A.B."/>
            <person name="Westbye A.B."/>
            <person name="Yadav S."/>
            <person name="Hopmans E.C."/>
            <person name="Dutilh B.E."/>
            <person name="Sinninghe Damste J.S."/>
        </authorList>
    </citation>
    <scope>NUCLEOTIDE SEQUENCE [LARGE SCALE GENOMIC DNA]</scope>
    <source>
        <strain evidence="15">NIOZ-UU81</strain>
    </source>
</reference>
<dbReference type="InterPro" id="IPR009057">
    <property type="entry name" value="Homeodomain-like_sf"/>
</dbReference>
<keyword evidence="3 11" id="KW-0597">Phosphoprotein</keyword>
<evidence type="ECO:0000256" key="4">
    <source>
        <dbReference type="ARBA" id="ARBA00022741"/>
    </source>
</evidence>
<dbReference type="Gene3D" id="1.10.10.60">
    <property type="entry name" value="Homeodomain-like"/>
    <property type="match status" value="1"/>
</dbReference>
<evidence type="ECO:0000256" key="8">
    <source>
        <dbReference type="ARBA" id="ARBA00023125"/>
    </source>
</evidence>
<dbReference type="SMART" id="SM00448">
    <property type="entry name" value="REC"/>
    <property type="match status" value="1"/>
</dbReference>
<dbReference type="PROSITE" id="PS00676">
    <property type="entry name" value="SIGMA54_INTERACT_2"/>
    <property type="match status" value="1"/>
</dbReference>
<comment type="subcellular location">
    <subcellularLocation>
        <location evidence="1">Cytoplasm</location>
    </subcellularLocation>
</comment>
<dbReference type="InterPro" id="IPR002078">
    <property type="entry name" value="Sigma_54_int"/>
</dbReference>
<dbReference type="Pfam" id="PF00158">
    <property type="entry name" value="Sigma54_activat"/>
    <property type="match status" value="1"/>
</dbReference>
<evidence type="ECO:0000256" key="3">
    <source>
        <dbReference type="ARBA" id="ARBA00022553"/>
    </source>
</evidence>
<evidence type="ECO:0000259" key="13">
    <source>
        <dbReference type="PROSITE" id="PS50045"/>
    </source>
</evidence>
<dbReference type="InterPro" id="IPR025944">
    <property type="entry name" value="Sigma_54_int_dom_CS"/>
</dbReference>
<dbReference type="PROSITE" id="PS00675">
    <property type="entry name" value="SIGMA54_INTERACT_1"/>
    <property type="match status" value="1"/>
</dbReference>
<evidence type="ECO:0000256" key="6">
    <source>
        <dbReference type="ARBA" id="ARBA00023012"/>
    </source>
</evidence>
<dbReference type="FunFam" id="3.40.50.2300:FF:000018">
    <property type="entry name" value="DNA-binding transcriptional regulator NtrC"/>
    <property type="match status" value="1"/>
</dbReference>
<dbReference type="AlphaFoldDB" id="A0A8J6N897"/>
<dbReference type="GO" id="GO:0043565">
    <property type="term" value="F:sequence-specific DNA binding"/>
    <property type="evidence" value="ECO:0007669"/>
    <property type="project" value="InterPro"/>
</dbReference>
<evidence type="ECO:0000256" key="2">
    <source>
        <dbReference type="ARBA" id="ARBA00022490"/>
    </source>
</evidence>